<reference evidence="10" key="1">
    <citation type="submission" date="2021-02" db="EMBL/GenBank/DDBJ databases">
        <authorList>
            <person name="Dougan E. K."/>
            <person name="Rhodes N."/>
            <person name="Thang M."/>
            <person name="Chan C."/>
        </authorList>
    </citation>
    <scope>NUCLEOTIDE SEQUENCE</scope>
</reference>
<evidence type="ECO:0000256" key="2">
    <source>
        <dbReference type="ARBA" id="ARBA00022741"/>
    </source>
</evidence>
<dbReference type="OrthoDB" id="1191041at2759"/>
<evidence type="ECO:0000313" key="10">
    <source>
        <dbReference type="EMBL" id="CAE7659913.1"/>
    </source>
</evidence>
<keyword evidence="5" id="KW-0067">ATP-binding</keyword>
<keyword evidence="1" id="KW-0540">Nuclease</keyword>
<feature type="non-terminal residue" evidence="10">
    <location>
        <position position="341"/>
    </location>
</feature>
<evidence type="ECO:0000256" key="6">
    <source>
        <dbReference type="PROSITE-ProRule" id="PRU00552"/>
    </source>
</evidence>
<keyword evidence="4" id="KW-0347">Helicase</keyword>
<organism evidence="10 11">
    <name type="scientific">Symbiodinium necroappetens</name>
    <dbReference type="NCBI Taxonomy" id="1628268"/>
    <lineage>
        <taxon>Eukaryota</taxon>
        <taxon>Sar</taxon>
        <taxon>Alveolata</taxon>
        <taxon>Dinophyceae</taxon>
        <taxon>Suessiales</taxon>
        <taxon>Symbiodiniaceae</taxon>
        <taxon>Symbiodinium</taxon>
    </lineage>
</organism>
<proteinExistence type="predicted"/>
<evidence type="ECO:0000256" key="3">
    <source>
        <dbReference type="ARBA" id="ARBA00022801"/>
    </source>
</evidence>
<dbReference type="AlphaFoldDB" id="A0A812W7L1"/>
<name>A0A812W7L1_9DINO</name>
<dbReference type="SUPFAM" id="SSF49899">
    <property type="entry name" value="Concanavalin A-like lectins/glucanases"/>
    <property type="match status" value="1"/>
</dbReference>
<gene>
    <name evidence="10" type="primary">DDX1</name>
    <name evidence="10" type="ORF">SNEC2469_LOCUS18733</name>
</gene>
<dbReference type="GO" id="GO:0004518">
    <property type="term" value="F:nuclease activity"/>
    <property type="evidence" value="ECO:0007669"/>
    <property type="project" value="UniProtKB-KW"/>
</dbReference>
<feature type="domain" description="B30.2/SPRY" evidence="8">
    <location>
        <begin position="64"/>
        <end position="241"/>
    </location>
</feature>
<keyword evidence="2" id="KW-0547">Nucleotide-binding</keyword>
<dbReference type="Gene3D" id="2.60.120.920">
    <property type="match status" value="1"/>
</dbReference>
<dbReference type="InterPro" id="IPR011545">
    <property type="entry name" value="DEAD/DEAH_box_helicase_dom"/>
</dbReference>
<dbReference type="PANTHER" id="PTHR47959">
    <property type="entry name" value="ATP-DEPENDENT RNA HELICASE RHLE-RELATED"/>
    <property type="match status" value="1"/>
</dbReference>
<dbReference type="InterPro" id="IPR003877">
    <property type="entry name" value="SPRY_dom"/>
</dbReference>
<dbReference type="InterPro" id="IPR013320">
    <property type="entry name" value="ConA-like_dom_sf"/>
</dbReference>
<feature type="domain" description="DEAD-box RNA helicase Q" evidence="9">
    <location>
        <begin position="2"/>
        <end position="30"/>
    </location>
</feature>
<dbReference type="Proteomes" id="UP000601435">
    <property type="component" value="Unassembled WGS sequence"/>
</dbReference>
<dbReference type="SUPFAM" id="SSF52540">
    <property type="entry name" value="P-loop containing nucleoside triphosphate hydrolases"/>
    <property type="match status" value="1"/>
</dbReference>
<protein>
    <submittedName>
        <fullName evidence="10">DDX1 protein</fullName>
    </submittedName>
</protein>
<keyword evidence="11" id="KW-1185">Reference proteome</keyword>
<sequence length="341" mass="37710">MSAFEELGICPEIIQAVEEDDWLLPTPVQQEAIPLILGGGDVLVAAETGSGKTGAFGLPCLQIVHETLRGKCSTRKAAASNLKCELNLNDKDMFVLVTEDGLECKSEDDKRWNGIRATIEVMQGCYMFEVEVVEGLVRIGWSAGFAKLEIGIDDKSFGFGSTGKKSWNRKFEDYGEAFEEGDIIGCLLDREKQTISFCKNGRDLGVAYKLPPDMQRIGLKPHICGKGFMAAARFDGPMEYPVEGYTPVGEIDPTHTPQGTSQAKGKRPPLCMILEPTRDLAEQTYKCMTTFNKYLDNPTVRITLFVGGIDEKEQFRALEEGVDIVVGTLQKLMDYVRRGKL</sequence>
<dbReference type="Pfam" id="PF00622">
    <property type="entry name" value="SPRY"/>
    <property type="match status" value="1"/>
</dbReference>
<dbReference type="GO" id="GO:0005829">
    <property type="term" value="C:cytosol"/>
    <property type="evidence" value="ECO:0007669"/>
    <property type="project" value="TreeGrafter"/>
</dbReference>
<dbReference type="Pfam" id="PF00270">
    <property type="entry name" value="DEAD"/>
    <property type="match status" value="2"/>
</dbReference>
<dbReference type="InterPro" id="IPR027417">
    <property type="entry name" value="P-loop_NTPase"/>
</dbReference>
<evidence type="ECO:0000256" key="4">
    <source>
        <dbReference type="ARBA" id="ARBA00022806"/>
    </source>
</evidence>
<dbReference type="PROSITE" id="PS50188">
    <property type="entry name" value="B302_SPRY"/>
    <property type="match status" value="1"/>
</dbReference>
<keyword evidence="3" id="KW-0378">Hydrolase</keyword>
<dbReference type="InterPro" id="IPR050079">
    <property type="entry name" value="DEAD_box_RNA_helicase"/>
</dbReference>
<dbReference type="InterPro" id="IPR001870">
    <property type="entry name" value="B30.2/SPRY"/>
</dbReference>
<dbReference type="GO" id="GO:0005524">
    <property type="term" value="F:ATP binding"/>
    <property type="evidence" value="ECO:0007669"/>
    <property type="project" value="UniProtKB-KW"/>
</dbReference>
<evidence type="ECO:0000259" key="8">
    <source>
        <dbReference type="PROSITE" id="PS50188"/>
    </source>
</evidence>
<dbReference type="PROSITE" id="PS51195">
    <property type="entry name" value="Q_MOTIF"/>
    <property type="match status" value="1"/>
</dbReference>
<dbReference type="GO" id="GO:0003724">
    <property type="term" value="F:RNA helicase activity"/>
    <property type="evidence" value="ECO:0007669"/>
    <property type="project" value="InterPro"/>
</dbReference>
<feature type="region of interest" description="Disordered" evidence="7">
    <location>
        <begin position="248"/>
        <end position="267"/>
    </location>
</feature>
<dbReference type="GO" id="GO:0003676">
    <property type="term" value="F:nucleic acid binding"/>
    <property type="evidence" value="ECO:0007669"/>
    <property type="project" value="InterPro"/>
</dbReference>
<dbReference type="InterPro" id="IPR014014">
    <property type="entry name" value="RNA_helicase_DEAD_Q_motif"/>
</dbReference>
<accession>A0A812W7L1</accession>
<dbReference type="PANTHER" id="PTHR47959:SF1">
    <property type="entry name" value="ATP-DEPENDENT RNA HELICASE DBPA"/>
    <property type="match status" value="1"/>
</dbReference>
<feature type="short sequence motif" description="Q motif" evidence="6">
    <location>
        <begin position="2"/>
        <end position="30"/>
    </location>
</feature>
<evidence type="ECO:0000259" key="9">
    <source>
        <dbReference type="PROSITE" id="PS51195"/>
    </source>
</evidence>
<dbReference type="InterPro" id="IPR043136">
    <property type="entry name" value="B30.2/SPRY_sf"/>
</dbReference>
<comment type="caution">
    <text evidence="10">The sequence shown here is derived from an EMBL/GenBank/DDBJ whole genome shotgun (WGS) entry which is preliminary data.</text>
</comment>
<evidence type="ECO:0000313" key="11">
    <source>
        <dbReference type="Proteomes" id="UP000601435"/>
    </source>
</evidence>
<dbReference type="GO" id="GO:0016787">
    <property type="term" value="F:hydrolase activity"/>
    <property type="evidence" value="ECO:0007669"/>
    <property type="project" value="UniProtKB-KW"/>
</dbReference>
<dbReference type="SMART" id="SM00449">
    <property type="entry name" value="SPRY"/>
    <property type="match status" value="1"/>
</dbReference>
<evidence type="ECO:0000256" key="1">
    <source>
        <dbReference type="ARBA" id="ARBA00022722"/>
    </source>
</evidence>
<evidence type="ECO:0000256" key="7">
    <source>
        <dbReference type="SAM" id="MobiDB-lite"/>
    </source>
</evidence>
<dbReference type="Gene3D" id="3.40.50.300">
    <property type="entry name" value="P-loop containing nucleotide triphosphate hydrolases"/>
    <property type="match status" value="2"/>
</dbReference>
<dbReference type="EMBL" id="CAJNJA010031703">
    <property type="protein sequence ID" value="CAE7659913.1"/>
    <property type="molecule type" value="Genomic_DNA"/>
</dbReference>
<evidence type="ECO:0000256" key="5">
    <source>
        <dbReference type="ARBA" id="ARBA00022840"/>
    </source>
</evidence>